<organism evidence="3">
    <name type="scientific">Cryptomonas curvata</name>
    <dbReference type="NCBI Taxonomy" id="233186"/>
    <lineage>
        <taxon>Eukaryota</taxon>
        <taxon>Cryptophyceae</taxon>
        <taxon>Cryptomonadales</taxon>
        <taxon>Cryptomonadaceae</taxon>
        <taxon>Cryptomonas</taxon>
    </lineage>
</organism>
<dbReference type="AlphaFoldDB" id="A0A7S0LVT7"/>
<dbReference type="Pfam" id="PF01476">
    <property type="entry name" value="LysM"/>
    <property type="match status" value="1"/>
</dbReference>
<proteinExistence type="predicted"/>
<feature type="domain" description="LysM" evidence="2">
    <location>
        <begin position="205"/>
        <end position="234"/>
    </location>
</feature>
<evidence type="ECO:0000313" key="3">
    <source>
        <dbReference type="EMBL" id="CAD8622339.1"/>
    </source>
</evidence>
<sequence length="278" mass="30132">MALKSQSLTLTTIFLFSFHNFYVLAQTCPYPISFSGEDCGNTVVTAPGCKTTVSVRLTNVPANQQNIVQIRSLPTGATLSYHVSSPADLNRLASSNLGAFSVDVMAIFEWVPDLSNAGRTYSTALYIPDRNCASNCNFELSVQKCRYCLQNRDSLDTLAALFGRHWTQIWSSNLDMLSPDNITSAPAEGPMAGAIALGNTYRSRLGDTWRSLSVRFGIPVALLQRLNPDLTRDDGPSSAGGFVDGADLFAATQAKASLICIMPETCPMYRPPVPGISW</sequence>
<gene>
    <name evidence="3" type="ORF">CCUR1050_LOCUS13</name>
</gene>
<feature type="chain" id="PRO_5030575456" description="LysM domain-containing protein" evidence="1">
    <location>
        <begin position="26"/>
        <end position="278"/>
    </location>
</feature>
<protein>
    <recommendedName>
        <fullName evidence="2">LysM domain-containing protein</fullName>
    </recommendedName>
</protein>
<evidence type="ECO:0000256" key="1">
    <source>
        <dbReference type="SAM" id="SignalP"/>
    </source>
</evidence>
<name>A0A7S0LVT7_9CRYP</name>
<reference evidence="3" key="1">
    <citation type="submission" date="2021-01" db="EMBL/GenBank/DDBJ databases">
        <authorList>
            <person name="Corre E."/>
            <person name="Pelletier E."/>
            <person name="Niang G."/>
            <person name="Scheremetjew M."/>
            <person name="Finn R."/>
            <person name="Kale V."/>
            <person name="Holt S."/>
            <person name="Cochrane G."/>
            <person name="Meng A."/>
            <person name="Brown T."/>
            <person name="Cohen L."/>
        </authorList>
    </citation>
    <scope>NUCLEOTIDE SEQUENCE</scope>
    <source>
        <strain evidence="3">CCAP979/52</strain>
    </source>
</reference>
<accession>A0A7S0LVT7</accession>
<dbReference type="InterPro" id="IPR018392">
    <property type="entry name" value="LysM"/>
</dbReference>
<feature type="signal peptide" evidence="1">
    <location>
        <begin position="1"/>
        <end position="25"/>
    </location>
</feature>
<dbReference type="CDD" id="cd00118">
    <property type="entry name" value="LysM"/>
    <property type="match status" value="1"/>
</dbReference>
<dbReference type="EMBL" id="HBEZ01000031">
    <property type="protein sequence ID" value="CAD8622339.1"/>
    <property type="molecule type" value="Transcribed_RNA"/>
</dbReference>
<evidence type="ECO:0000259" key="2">
    <source>
        <dbReference type="Pfam" id="PF01476"/>
    </source>
</evidence>
<keyword evidence="1" id="KW-0732">Signal</keyword>